<dbReference type="Gene3D" id="3.40.1620.10">
    <property type="entry name" value="YefM-like domain"/>
    <property type="match status" value="1"/>
</dbReference>
<reference evidence="2 3" key="1">
    <citation type="submission" date="2017-04" db="EMBL/GenBank/DDBJ databases">
        <authorList>
            <person name="Afonso C.L."/>
            <person name="Miller P.J."/>
            <person name="Scott M.A."/>
            <person name="Spackman E."/>
            <person name="Goraichik I."/>
            <person name="Dimitrov K.M."/>
            <person name="Suarez D.L."/>
            <person name="Swayne D.E."/>
        </authorList>
    </citation>
    <scope>NUCLEOTIDE SEQUENCE [LARGE SCALE GENOMIC DNA]</scope>
    <source>
        <strain evidence="2 3">VK13</strain>
    </source>
</reference>
<dbReference type="SUPFAM" id="SSF143120">
    <property type="entry name" value="YefM-like"/>
    <property type="match status" value="1"/>
</dbReference>
<name>A0A1W1ZBP4_9BURK</name>
<evidence type="ECO:0000256" key="1">
    <source>
        <dbReference type="ARBA" id="ARBA00009981"/>
    </source>
</evidence>
<dbReference type="EMBL" id="FWXJ01000005">
    <property type="protein sequence ID" value="SMC45631.1"/>
    <property type="molecule type" value="Genomic_DNA"/>
</dbReference>
<sequence length="85" mass="9327">MHAISATELARNTREVLDRVTSQGETVTIQRNQTSIAQIVPSPRTMSATQALQGLGLSMLSPKQSDAWLTDSKEQFSDAVRDPWA</sequence>
<gene>
    <name evidence="2" type="ORF">SAMN06296008_1055</name>
</gene>
<evidence type="ECO:0000313" key="3">
    <source>
        <dbReference type="Proteomes" id="UP000192708"/>
    </source>
</evidence>
<organism evidence="2 3">
    <name type="scientific">Polynucleobacter kasalickyi</name>
    <dbReference type="NCBI Taxonomy" id="1938817"/>
    <lineage>
        <taxon>Bacteria</taxon>
        <taxon>Pseudomonadati</taxon>
        <taxon>Pseudomonadota</taxon>
        <taxon>Betaproteobacteria</taxon>
        <taxon>Burkholderiales</taxon>
        <taxon>Burkholderiaceae</taxon>
        <taxon>Polynucleobacter</taxon>
    </lineage>
</organism>
<dbReference type="AlphaFoldDB" id="A0A1W1ZBP4"/>
<evidence type="ECO:0000313" key="2">
    <source>
        <dbReference type="EMBL" id="SMC45631.1"/>
    </source>
</evidence>
<accession>A0A1W1ZBP4</accession>
<dbReference type="RefSeq" id="WP_084283169.1">
    <property type="nucleotide sequence ID" value="NZ_FWXJ01000005.1"/>
</dbReference>
<dbReference type="OrthoDB" id="5520839at2"/>
<protein>
    <submittedName>
        <fullName evidence="2">Antitoxin Phd_YefM, type II toxin-antitoxin system</fullName>
    </submittedName>
</protein>
<dbReference type="InterPro" id="IPR036165">
    <property type="entry name" value="YefM-like_sf"/>
</dbReference>
<keyword evidence="3" id="KW-1185">Reference proteome</keyword>
<comment type="similarity">
    <text evidence="1">Belongs to the phD/YefM antitoxin family.</text>
</comment>
<dbReference type="STRING" id="1938817.SAMN06296008_1055"/>
<dbReference type="Proteomes" id="UP000192708">
    <property type="component" value="Unassembled WGS sequence"/>
</dbReference>
<proteinExistence type="inferred from homology"/>